<accession>A0AAQ3R827</accession>
<comment type="catalytic activity">
    <reaction evidence="6">
        <text>feruloyl-polysaccharide + H2O = ferulate + polysaccharide.</text>
        <dbReference type="EC" id="3.1.1.73"/>
    </reaction>
</comment>
<evidence type="ECO:0000256" key="6">
    <source>
        <dbReference type="ARBA" id="ARBA00034075"/>
    </source>
</evidence>
<keyword evidence="3" id="KW-0732">Signal</keyword>
<comment type="similarity">
    <text evidence="7">Belongs to the tannase family.</text>
</comment>
<dbReference type="GO" id="GO:0045493">
    <property type="term" value="P:xylan catabolic process"/>
    <property type="evidence" value="ECO:0007669"/>
    <property type="project" value="UniProtKB-KW"/>
</dbReference>
<keyword evidence="5" id="KW-1015">Disulfide bond</keyword>
<dbReference type="PANTHER" id="PTHR33938:SF15">
    <property type="entry name" value="FERULOYL ESTERASE B-RELATED"/>
    <property type="match status" value="1"/>
</dbReference>
<keyword evidence="4 7" id="KW-0378">Hydrolase</keyword>
<evidence type="ECO:0000256" key="3">
    <source>
        <dbReference type="ARBA" id="ARBA00022729"/>
    </source>
</evidence>
<dbReference type="AlphaFoldDB" id="A0AAQ3R827"/>
<dbReference type="InterPro" id="IPR011118">
    <property type="entry name" value="Tannase/feruloyl_esterase"/>
</dbReference>
<keyword evidence="9" id="KW-1185">Reference proteome</keyword>
<dbReference type="EMBL" id="CP138581">
    <property type="protein sequence ID" value="WPG98529.1"/>
    <property type="molecule type" value="Genomic_DNA"/>
</dbReference>
<gene>
    <name evidence="8" type="ORF">R9X50_00132000</name>
</gene>
<evidence type="ECO:0000256" key="4">
    <source>
        <dbReference type="ARBA" id="ARBA00022801"/>
    </source>
</evidence>
<evidence type="ECO:0000256" key="2">
    <source>
        <dbReference type="ARBA" id="ARBA00022651"/>
    </source>
</evidence>
<reference evidence="8 9" key="1">
    <citation type="submission" date="2023-11" db="EMBL/GenBank/DDBJ databases">
        <title>An acidophilic fungus is an integral part of prey digestion in a carnivorous sundew plant.</title>
        <authorList>
            <person name="Tsai I.J."/>
        </authorList>
    </citation>
    <scope>NUCLEOTIDE SEQUENCE [LARGE SCALE GENOMIC DNA]</scope>
    <source>
        <strain evidence="8">169a</strain>
    </source>
</reference>
<dbReference type="Pfam" id="PF07519">
    <property type="entry name" value="Tannase"/>
    <property type="match status" value="3"/>
</dbReference>
<evidence type="ECO:0000256" key="7">
    <source>
        <dbReference type="RuleBase" id="RU361238"/>
    </source>
</evidence>
<keyword evidence="2" id="KW-0858">Xylan degradation</keyword>
<evidence type="ECO:0000256" key="5">
    <source>
        <dbReference type="ARBA" id="ARBA00023157"/>
    </source>
</evidence>
<evidence type="ECO:0000313" key="8">
    <source>
        <dbReference type="EMBL" id="WPG98529.1"/>
    </source>
</evidence>
<dbReference type="EC" id="3.1.1.-" evidence="7"/>
<evidence type="ECO:0000256" key="1">
    <source>
        <dbReference type="ARBA" id="ARBA00022487"/>
    </source>
</evidence>
<dbReference type="PANTHER" id="PTHR33938">
    <property type="entry name" value="FERULOYL ESTERASE B-RELATED"/>
    <property type="match status" value="1"/>
</dbReference>
<sequence length="396" mass="43529">MSTDNGGLNGCVHFSDLNYVSAKGFAAIGDNGGHNSSAFDGTWALNNSENVVDWAYRACHESVAAGQELVSQFYAQKPTHSYYIGCSTARSPCCSDWSGRSIQLTAKSGSVTFLIQDQWILVQSKIFDQCDEPLDSVADGILEDPTICKCDASVLQCSGNNTNNCLTATQVSTVQKVFAELYDLNDQLIYPALLYGSEVDAYRLGQLSGAVQGITNDWSRFAFRSAGKKMIMHHGMADPLVSGSNSQRYYLKVAKTLGLLNTEIDHFMRYFRISGMAHCGVGGISGAGPWMFGQTGAAAVPGIADNIIDRLVDWVEKSKAPDVLTGTKFYYGEPSRGLQYIRSHCRFPYRTSYNGGDDTRAPGWRCKLIDNWQQCAARLRRVFEIMMVLLNNIFTS</sequence>
<proteinExistence type="inferred from homology"/>
<name>A0AAQ3R827_9PEZI</name>
<keyword evidence="1" id="KW-0719">Serine esterase</keyword>
<dbReference type="GO" id="GO:0030600">
    <property type="term" value="F:feruloyl esterase activity"/>
    <property type="evidence" value="ECO:0007669"/>
    <property type="project" value="UniProtKB-EC"/>
</dbReference>
<keyword evidence="2" id="KW-0119">Carbohydrate metabolism</keyword>
<dbReference type="Proteomes" id="UP001303373">
    <property type="component" value="Chromosome 2"/>
</dbReference>
<organism evidence="8 9">
    <name type="scientific">Acrodontium crateriforme</name>
    <dbReference type="NCBI Taxonomy" id="150365"/>
    <lineage>
        <taxon>Eukaryota</taxon>
        <taxon>Fungi</taxon>
        <taxon>Dikarya</taxon>
        <taxon>Ascomycota</taxon>
        <taxon>Pezizomycotina</taxon>
        <taxon>Dothideomycetes</taxon>
        <taxon>Dothideomycetidae</taxon>
        <taxon>Mycosphaerellales</taxon>
        <taxon>Teratosphaeriaceae</taxon>
        <taxon>Acrodontium</taxon>
    </lineage>
</organism>
<protein>
    <recommendedName>
        <fullName evidence="7">Carboxylic ester hydrolase</fullName>
        <ecNumber evidence="7">3.1.1.-</ecNumber>
    </recommendedName>
</protein>
<evidence type="ECO:0000313" key="9">
    <source>
        <dbReference type="Proteomes" id="UP001303373"/>
    </source>
</evidence>
<keyword evidence="2" id="KW-0624">Polysaccharide degradation</keyword>